<evidence type="ECO:0000259" key="3">
    <source>
        <dbReference type="Pfam" id="PF13087"/>
    </source>
</evidence>
<dbReference type="Gene3D" id="3.40.50.300">
    <property type="entry name" value="P-loop containing nucleotide triphosphate hydrolases"/>
    <property type="match status" value="3"/>
</dbReference>
<reference evidence="4 5" key="1">
    <citation type="submission" date="2023-06" db="EMBL/GenBank/DDBJ databases">
        <title>Novel species in genus Planococcus.</title>
        <authorList>
            <person name="Ning S."/>
        </authorList>
    </citation>
    <scope>NUCLEOTIDE SEQUENCE [LARGE SCALE GENOMIC DNA]</scope>
    <source>
        <strain evidence="4 5">N028</strain>
    </source>
</reference>
<gene>
    <name evidence="4" type="ORF">QWY14_13495</name>
</gene>
<dbReference type="CDD" id="cd17934">
    <property type="entry name" value="DEXXQc_Upf1-like"/>
    <property type="match status" value="1"/>
</dbReference>
<dbReference type="PANTHER" id="PTHR10887">
    <property type="entry name" value="DNA2/NAM7 HELICASE FAMILY"/>
    <property type="match status" value="1"/>
</dbReference>
<dbReference type="SUPFAM" id="SSF52540">
    <property type="entry name" value="P-loop containing nucleoside triphosphate hydrolases"/>
    <property type="match status" value="2"/>
</dbReference>
<keyword evidence="1" id="KW-0175">Coiled coil</keyword>
<dbReference type="InterPro" id="IPR041677">
    <property type="entry name" value="DNA2/NAM7_AAA_11"/>
</dbReference>
<name>A0ABT8N4L4_9BACL</name>
<sequence>MVNANKSTYKTSIRLTKTASEKMRGFGISERSFFVGGKPFKVFMERYPSSADGSLLVALIFDKSENSRLAEKELEGSIVLHCIFTNHQMLVTNLTLRKSYQALGTNWQREELIAFDNSRDPAPVALINVINRMTPAKESSDYVKKRIGSWEGYLKIQERGMDIPDIKTGYSKLAFSHDFSRITLAGCQMKDNEWKTLKGLSVRLTGIEGDVGTVIKAANRTVEIELQNYIVKQLREKGHALSKKEVVFSNFAALSQIRRLRQGFTNLEKGLAVNPNLDRLLFEEKPKVAPLQLIEKLAFHNRLNEFQQRAVSGAVAAEDLYVIQGPPGTGKTTVIAEICLQNAKKGLKTLVASQSNLAVDNALGRLLANKDIRILRVGRTESIEEEGKKFIEENVGQYWKDNTLKEISAQYEMRKNREAQLERELEATEQSYQQLQPVFESLAQAIENKKMAMEKKRKIQLLLKEEHNKLQAFEILKEKAVRQKREIAQKLYTLEELIRTDQTIVESKTIHWFEEEQQRISEEIRQLERARQFKRLEEELASKKRDIAAIEEKRNQVIEVMIRKKVVLDEFESIKKVDGLLQVMNEQKIEEIPSIAYLINKLEVTREKMAEWQKLSKYNESIASAITYIESLLKPAGISVEELKNQALAKPEAFTSSDVDLFLERLRAVLKSAQRNDGAVLAKALTGLYKRQNNLWRRGAKLKSSEVYIEESKRTFQELKKVIGAQLSNQHQQYAALDQKWLEELEKQQQILAPLQQQVNELSGMVNLSTDIEETIRQQKAELLELGNDKVSYEQAVKRLDQQQTEHANETNELEKCEAVIAGKDAEIAQLQEGIGTNEKDLVSLRDILSSDPESDYEETAKKMASLSFSKESLKQEQKNLPLMQSIQKKWLDLLKEANDHDLDEIRKLYIKHANVIGTTCVASARKDFVDNYPAFDVVIIDEVSKATPPELLLPMLKGKKIILVGDHHQLPPLLGNDTLEETLEEMIKENSGFEEKRELEKLLEESLFERLYKNLPETNKTMLAIQYRMHEDIMETIAPFYKHENEQLQCGILDSDKERDHLLESKTVARNNHLMWIDLPNEPSYFEERMNGGKSLYNASELQEIGALLVELNDSVAEAKRAGRMEADMQKSVGVISFYGEQVKRLQRMVDQELRLPHLEIKTGTVDRFQGSERDIIILSMVRNNQNKHGDIGFAKDYRRLNVALSRAKELLVLVGSSEMFTERAKQRETKQMYQHVLKVVKQKNGLKALQGSRG</sequence>
<dbReference type="Pfam" id="PF13087">
    <property type="entry name" value="AAA_12"/>
    <property type="match status" value="1"/>
</dbReference>
<evidence type="ECO:0000259" key="2">
    <source>
        <dbReference type="Pfam" id="PF13086"/>
    </source>
</evidence>
<dbReference type="EMBL" id="JAUJWV010000002">
    <property type="protein sequence ID" value="MDN7242822.1"/>
    <property type="molecule type" value="Genomic_DNA"/>
</dbReference>
<dbReference type="InterPro" id="IPR041679">
    <property type="entry name" value="DNA2/NAM7-like_C"/>
</dbReference>
<evidence type="ECO:0000313" key="5">
    <source>
        <dbReference type="Proteomes" id="UP001172055"/>
    </source>
</evidence>
<proteinExistence type="predicted"/>
<dbReference type="RefSeq" id="WP_301724382.1">
    <property type="nucleotide sequence ID" value="NZ_JAUJWV010000002.1"/>
</dbReference>
<dbReference type="CDD" id="cd18808">
    <property type="entry name" value="SF1_C_Upf1"/>
    <property type="match status" value="1"/>
</dbReference>
<keyword evidence="5" id="KW-1185">Reference proteome</keyword>
<dbReference type="PANTHER" id="PTHR10887:SF495">
    <property type="entry name" value="HELICASE SENATAXIN ISOFORM X1-RELATED"/>
    <property type="match status" value="1"/>
</dbReference>
<comment type="caution">
    <text evidence="4">The sequence shown here is derived from an EMBL/GenBank/DDBJ whole genome shotgun (WGS) entry which is preliminary data.</text>
</comment>
<feature type="domain" description="DNA2/NAM7 helicase-like C-terminal" evidence="3">
    <location>
        <begin position="1004"/>
        <end position="1219"/>
    </location>
</feature>
<accession>A0ABT8N4L4</accession>
<protein>
    <submittedName>
        <fullName evidence="4">AAA domain-containing protein</fullName>
    </submittedName>
</protein>
<feature type="coiled-coil region" evidence="1">
    <location>
        <begin position="783"/>
        <end position="820"/>
    </location>
</feature>
<dbReference type="InterPro" id="IPR027417">
    <property type="entry name" value="P-loop_NTPase"/>
</dbReference>
<feature type="coiled-coil region" evidence="1">
    <location>
        <begin position="510"/>
        <end position="553"/>
    </location>
</feature>
<dbReference type="InterPro" id="IPR047187">
    <property type="entry name" value="SF1_C_Upf1"/>
</dbReference>
<evidence type="ECO:0000256" key="1">
    <source>
        <dbReference type="SAM" id="Coils"/>
    </source>
</evidence>
<dbReference type="InterPro" id="IPR045055">
    <property type="entry name" value="DNA2/NAM7-like"/>
</dbReference>
<evidence type="ECO:0000313" key="4">
    <source>
        <dbReference type="EMBL" id="MDN7242822.1"/>
    </source>
</evidence>
<dbReference type="Proteomes" id="UP001172055">
    <property type="component" value="Unassembled WGS sequence"/>
</dbReference>
<dbReference type="Pfam" id="PF13086">
    <property type="entry name" value="AAA_11"/>
    <property type="match status" value="1"/>
</dbReference>
<organism evidence="4 5">
    <name type="scientific">Planococcus shixiaomingii</name>
    <dbReference type="NCBI Taxonomy" id="3058393"/>
    <lineage>
        <taxon>Bacteria</taxon>
        <taxon>Bacillati</taxon>
        <taxon>Bacillota</taxon>
        <taxon>Bacilli</taxon>
        <taxon>Bacillales</taxon>
        <taxon>Caryophanaceae</taxon>
        <taxon>Planococcus</taxon>
    </lineage>
</organism>
<dbReference type="PRINTS" id="PR01874">
    <property type="entry name" value="DNAREPAIRADA"/>
</dbReference>
<feature type="domain" description="DNA2/NAM7 helicase helicase" evidence="2">
    <location>
        <begin position="303"/>
        <end position="974"/>
    </location>
</feature>
<feature type="coiled-coil region" evidence="1">
    <location>
        <begin position="404"/>
        <end position="431"/>
    </location>
</feature>